<comment type="caution">
    <text evidence="1">The sequence shown here is derived from an EMBL/GenBank/DDBJ whole genome shotgun (WGS) entry which is preliminary data.</text>
</comment>
<reference evidence="1 2" key="1">
    <citation type="submission" date="2015-01" db="EMBL/GenBank/DDBJ databases">
        <title>Evolution of Trichinella species and genotypes.</title>
        <authorList>
            <person name="Korhonen P.K."/>
            <person name="Edoardo P."/>
            <person name="Giuseppe L.R."/>
            <person name="Gasser R.B."/>
        </authorList>
    </citation>
    <scope>NUCLEOTIDE SEQUENCE [LARGE SCALE GENOMIC DNA]</scope>
    <source>
        <strain evidence="1">ISS120</strain>
    </source>
</reference>
<name>A0A0V1CRL6_TRIBR</name>
<proteinExistence type="predicted"/>
<dbReference type="EMBL" id="JYDI01000114">
    <property type="protein sequence ID" value="KRY51920.1"/>
    <property type="molecule type" value="Genomic_DNA"/>
</dbReference>
<keyword evidence="2" id="KW-1185">Reference proteome</keyword>
<protein>
    <submittedName>
        <fullName evidence="1">Uncharacterized protein</fullName>
    </submittedName>
</protein>
<dbReference type="Proteomes" id="UP000054653">
    <property type="component" value="Unassembled WGS sequence"/>
</dbReference>
<gene>
    <name evidence="1" type="ORF">T03_7052</name>
</gene>
<organism evidence="1 2">
    <name type="scientific">Trichinella britovi</name>
    <name type="common">Parasitic roundworm</name>
    <dbReference type="NCBI Taxonomy" id="45882"/>
    <lineage>
        <taxon>Eukaryota</taxon>
        <taxon>Metazoa</taxon>
        <taxon>Ecdysozoa</taxon>
        <taxon>Nematoda</taxon>
        <taxon>Enoplea</taxon>
        <taxon>Dorylaimia</taxon>
        <taxon>Trichinellida</taxon>
        <taxon>Trichinellidae</taxon>
        <taxon>Trichinella</taxon>
    </lineage>
</organism>
<evidence type="ECO:0000313" key="1">
    <source>
        <dbReference type="EMBL" id="KRY51920.1"/>
    </source>
</evidence>
<dbReference type="AlphaFoldDB" id="A0A0V1CRL6"/>
<evidence type="ECO:0000313" key="2">
    <source>
        <dbReference type="Proteomes" id="UP000054653"/>
    </source>
</evidence>
<sequence length="114" mass="13300">MLIAIIYLPHHRLSLTLFIKDQLIANKLRQINFDGKFFRFGMEYLNIPLYMERSFLTVKQYTMFMGSDGKQFMPQVHMKGKQLVVLTGYNLIRPIPTPTVTLSQQHHTSLVGKN</sequence>
<accession>A0A0V1CRL6</accession>